<keyword evidence="6 10" id="KW-0378">Hydrolase</keyword>
<dbReference type="GO" id="GO:0045490">
    <property type="term" value="P:pectin catabolic process"/>
    <property type="evidence" value="ECO:0007669"/>
    <property type="project" value="UniProtKB-UniRule"/>
</dbReference>
<evidence type="ECO:0000259" key="11">
    <source>
        <dbReference type="Pfam" id="PF01095"/>
    </source>
</evidence>
<feature type="signal peptide" evidence="10">
    <location>
        <begin position="1"/>
        <end position="20"/>
    </location>
</feature>
<dbReference type="SUPFAM" id="SSF51126">
    <property type="entry name" value="Pectin lyase-like"/>
    <property type="match status" value="1"/>
</dbReference>
<evidence type="ECO:0000256" key="7">
    <source>
        <dbReference type="ARBA" id="ARBA00023085"/>
    </source>
</evidence>
<feature type="chain" id="PRO_5044990311" description="Pectinesterase" evidence="10">
    <location>
        <begin position="21"/>
        <end position="358"/>
    </location>
</feature>
<keyword evidence="5" id="KW-0134">Cell wall</keyword>
<feature type="domain" description="Pectinesterase catalytic" evidence="11">
    <location>
        <begin position="47"/>
        <end position="346"/>
    </location>
</feature>
<evidence type="ECO:0000256" key="4">
    <source>
        <dbReference type="ARBA" id="ARBA00013229"/>
    </source>
</evidence>
<evidence type="ECO:0000313" key="12">
    <source>
        <dbReference type="Proteomes" id="UP001652623"/>
    </source>
</evidence>
<dbReference type="GeneID" id="107432169"/>
<dbReference type="Pfam" id="PF01095">
    <property type="entry name" value="Pectinesterase"/>
    <property type="match status" value="1"/>
</dbReference>
<dbReference type="InParanoid" id="A0A6P4AQH5"/>
<keyword evidence="12" id="KW-1185">Reference proteome</keyword>
<dbReference type="PANTHER" id="PTHR31321">
    <property type="entry name" value="ACYL-COA THIOESTER HYDROLASE YBHC-RELATED"/>
    <property type="match status" value="1"/>
</dbReference>
<dbReference type="RefSeq" id="XP_015898730.3">
    <property type="nucleotide sequence ID" value="XM_016043244.3"/>
</dbReference>
<dbReference type="PROSITE" id="PS00503">
    <property type="entry name" value="PECTINESTERASE_2"/>
    <property type="match status" value="1"/>
</dbReference>
<evidence type="ECO:0000256" key="8">
    <source>
        <dbReference type="ARBA" id="ARBA00047928"/>
    </source>
</evidence>
<comment type="catalytic activity">
    <reaction evidence="8 10">
        <text>[(1-&gt;4)-alpha-D-galacturonosyl methyl ester](n) + n H2O = [(1-&gt;4)-alpha-D-galacturonosyl](n) + n methanol + n H(+)</text>
        <dbReference type="Rhea" id="RHEA:22380"/>
        <dbReference type="Rhea" id="RHEA-COMP:14570"/>
        <dbReference type="Rhea" id="RHEA-COMP:14573"/>
        <dbReference type="ChEBI" id="CHEBI:15377"/>
        <dbReference type="ChEBI" id="CHEBI:15378"/>
        <dbReference type="ChEBI" id="CHEBI:17790"/>
        <dbReference type="ChEBI" id="CHEBI:140522"/>
        <dbReference type="ChEBI" id="CHEBI:140523"/>
        <dbReference type="EC" id="3.1.1.11"/>
    </reaction>
</comment>
<dbReference type="InterPro" id="IPR033131">
    <property type="entry name" value="Pectinesterase_Asp_AS"/>
</dbReference>
<comment type="pathway">
    <text evidence="2 10">Glycan metabolism; pectin degradation; 2-dehydro-3-deoxy-D-gluconate from pectin: step 1/5.</text>
</comment>
<dbReference type="Proteomes" id="UP001652623">
    <property type="component" value="Chromosome 10"/>
</dbReference>
<sequence>MQLLPPFLIILVALFSTCSSARVFSSFSQNNNIANGSEGSLVTSKTVTVDKSGHGDFYTIQAAIDSIPSLNTQWVTVQISPGIYKEQVQIPIDKPFIFLNGIKGREQTIITFDANAETDTSATFTSSSANVVAQGITFENSFNHVTTAPAIQYVAGNGNTIKPAVAARILGDKSAFFECGFIGLQDTLFDAHGRHYFKSCYIEGAIDFIFGFAQSYYEDTMINATVGTLTKEIAIGFITAQGRGSSSDSGGFVFRGGLVYGNGGQVLLGRAYGPYARVVFIETKFDAVVAPQGWNAWKSSGHENNIIFAEVNCQGPGSDTSKRVTWEKKLSESELKEYSKSSFIDEDMWTSHLPIPNT</sequence>
<evidence type="ECO:0000313" key="13">
    <source>
        <dbReference type="RefSeq" id="XP_015898730.3"/>
    </source>
</evidence>
<dbReference type="GO" id="GO:0042545">
    <property type="term" value="P:cell wall modification"/>
    <property type="evidence" value="ECO:0007669"/>
    <property type="project" value="UniProtKB-UniRule"/>
</dbReference>
<dbReference type="FunCoup" id="A0A6P4AQH5">
    <property type="interactions" value="34"/>
</dbReference>
<evidence type="ECO:0000256" key="3">
    <source>
        <dbReference type="ARBA" id="ARBA00008891"/>
    </source>
</evidence>
<protein>
    <recommendedName>
        <fullName evidence="4 10">Pectinesterase</fullName>
        <ecNumber evidence="4 10">3.1.1.11</ecNumber>
    </recommendedName>
</protein>
<dbReference type="AlphaFoldDB" id="A0A6P4AQH5"/>
<gene>
    <name evidence="13" type="primary">LOC107432169</name>
</gene>
<keyword evidence="10" id="KW-0732">Signal</keyword>
<comment type="similarity">
    <text evidence="3">Belongs to the pectinesterase family.</text>
</comment>
<evidence type="ECO:0000256" key="6">
    <source>
        <dbReference type="ARBA" id="ARBA00022801"/>
    </source>
</evidence>
<dbReference type="EC" id="3.1.1.11" evidence="4 10"/>
<reference evidence="13" key="1">
    <citation type="submission" date="2025-08" db="UniProtKB">
        <authorList>
            <consortium name="RefSeq"/>
        </authorList>
    </citation>
    <scope>IDENTIFICATION</scope>
    <source>
        <tissue evidence="13">Seedling</tissue>
    </source>
</reference>
<dbReference type="InterPro" id="IPR000070">
    <property type="entry name" value="Pectinesterase_cat"/>
</dbReference>
<evidence type="ECO:0000256" key="10">
    <source>
        <dbReference type="RuleBase" id="RU000589"/>
    </source>
</evidence>
<dbReference type="GO" id="GO:0030599">
    <property type="term" value="F:pectinesterase activity"/>
    <property type="evidence" value="ECO:0007669"/>
    <property type="project" value="UniProtKB-UniRule"/>
</dbReference>
<evidence type="ECO:0000256" key="9">
    <source>
        <dbReference type="PROSITE-ProRule" id="PRU10040"/>
    </source>
</evidence>
<organism evidence="12 13">
    <name type="scientific">Ziziphus jujuba</name>
    <name type="common">Chinese jujube</name>
    <name type="synonym">Ziziphus sativa</name>
    <dbReference type="NCBI Taxonomy" id="326968"/>
    <lineage>
        <taxon>Eukaryota</taxon>
        <taxon>Viridiplantae</taxon>
        <taxon>Streptophyta</taxon>
        <taxon>Embryophyta</taxon>
        <taxon>Tracheophyta</taxon>
        <taxon>Spermatophyta</taxon>
        <taxon>Magnoliopsida</taxon>
        <taxon>eudicotyledons</taxon>
        <taxon>Gunneridae</taxon>
        <taxon>Pentapetalae</taxon>
        <taxon>rosids</taxon>
        <taxon>fabids</taxon>
        <taxon>Rosales</taxon>
        <taxon>Rhamnaceae</taxon>
        <taxon>Paliureae</taxon>
        <taxon>Ziziphus</taxon>
    </lineage>
</organism>
<dbReference type="Gene3D" id="2.160.20.10">
    <property type="entry name" value="Single-stranded right-handed beta-helix, Pectin lyase-like"/>
    <property type="match status" value="1"/>
</dbReference>
<dbReference type="InterPro" id="IPR012334">
    <property type="entry name" value="Pectin_lyas_fold"/>
</dbReference>
<dbReference type="InterPro" id="IPR011050">
    <property type="entry name" value="Pectin_lyase_fold/virulence"/>
</dbReference>
<feature type="active site" evidence="9">
    <location>
        <position position="207"/>
    </location>
</feature>
<comment type="subcellular location">
    <subcellularLocation>
        <location evidence="1">Secreted</location>
        <location evidence="1">Cell wall</location>
    </subcellularLocation>
</comment>
<name>A0A6P4AQH5_ZIZJJ</name>
<proteinExistence type="inferred from homology"/>
<evidence type="ECO:0000256" key="1">
    <source>
        <dbReference type="ARBA" id="ARBA00004191"/>
    </source>
</evidence>
<keyword evidence="7 10" id="KW-0063">Aspartyl esterase</keyword>
<accession>A0A6P4AQH5</accession>
<evidence type="ECO:0000256" key="5">
    <source>
        <dbReference type="ARBA" id="ARBA00022512"/>
    </source>
</evidence>
<dbReference type="PANTHER" id="PTHR31321:SF120">
    <property type="entry name" value="PECTINESTERASE 52-RELATED"/>
    <property type="match status" value="1"/>
</dbReference>
<dbReference type="UniPathway" id="UPA00545">
    <property type="reaction ID" value="UER00823"/>
</dbReference>
<keyword evidence="5" id="KW-0964">Secreted</keyword>
<dbReference type="KEGG" id="zju:107432169"/>
<evidence type="ECO:0000256" key="2">
    <source>
        <dbReference type="ARBA" id="ARBA00005184"/>
    </source>
</evidence>